<dbReference type="RefSeq" id="WP_135182008.1">
    <property type="nucleotide sequence ID" value="NZ_JADGKZ010000007.1"/>
</dbReference>
<comment type="caution">
    <text evidence="2">The sequence shown here is derived from an EMBL/GenBank/DDBJ whole genome shotgun (WGS) entry which is preliminary data.</text>
</comment>
<dbReference type="Proteomes" id="UP000297253">
    <property type="component" value="Unassembled WGS sequence"/>
</dbReference>
<dbReference type="OrthoDB" id="2233967at2"/>
<proteinExistence type="predicted"/>
<gene>
    <name evidence="2" type="ORF">E4T82_06290</name>
</gene>
<organism evidence="2 3">
    <name type="scientific">Streptococcus cuniculi</name>
    <dbReference type="NCBI Taxonomy" id="1432788"/>
    <lineage>
        <taxon>Bacteria</taxon>
        <taxon>Bacillati</taxon>
        <taxon>Bacillota</taxon>
        <taxon>Bacilli</taxon>
        <taxon>Lactobacillales</taxon>
        <taxon>Streptococcaceae</taxon>
        <taxon>Streptococcus</taxon>
    </lineage>
</organism>
<evidence type="ECO:0000313" key="3">
    <source>
        <dbReference type="Proteomes" id="UP000297253"/>
    </source>
</evidence>
<keyword evidence="1" id="KW-1133">Transmembrane helix</keyword>
<evidence type="ECO:0000313" key="2">
    <source>
        <dbReference type="EMBL" id="TFU97828.1"/>
    </source>
</evidence>
<dbReference type="EMBL" id="SPPD01000007">
    <property type="protein sequence ID" value="TFU97828.1"/>
    <property type="molecule type" value="Genomic_DNA"/>
</dbReference>
<name>A0A4Y9JCB5_9STRE</name>
<protein>
    <recommendedName>
        <fullName evidence="4">Phage membrane protein</fullName>
    </recommendedName>
</protein>
<dbReference type="AlphaFoldDB" id="A0A4Y9JCB5"/>
<feature type="transmembrane region" description="Helical" evidence="1">
    <location>
        <begin position="13"/>
        <end position="35"/>
    </location>
</feature>
<accession>A0A4Y9JCB5</accession>
<evidence type="ECO:0000256" key="1">
    <source>
        <dbReference type="SAM" id="Phobius"/>
    </source>
</evidence>
<keyword evidence="1" id="KW-0472">Membrane</keyword>
<reference evidence="2 3" key="1">
    <citation type="submission" date="2019-03" db="EMBL/GenBank/DDBJ databases">
        <title>Diversity of the mouse oral microbiome.</title>
        <authorList>
            <person name="Joseph S."/>
            <person name="Aduse-Opoku J."/>
            <person name="Curtis M."/>
            <person name="Wade W."/>
            <person name="Hashim A."/>
        </authorList>
    </citation>
    <scope>NUCLEOTIDE SEQUENCE [LARGE SCALE GENOMIC DNA]</scope>
    <source>
        <strain evidence="2 3">WM131</strain>
    </source>
</reference>
<sequence length="64" mass="7439">MIDEINLPMEQKLALVIVLAIVNIFLWCNLGYFQLETKPEGKDTRKLQNANYGAYIQAQGRYYN</sequence>
<evidence type="ECO:0008006" key="4">
    <source>
        <dbReference type="Google" id="ProtNLM"/>
    </source>
</evidence>
<keyword evidence="1" id="KW-0812">Transmembrane</keyword>